<comment type="caution">
    <text evidence="9">The sequence shown here is derived from an EMBL/GenBank/DDBJ whole genome shotgun (WGS) entry which is preliminary data.</text>
</comment>
<feature type="transmembrane region" description="Helical" evidence="7">
    <location>
        <begin position="343"/>
        <end position="365"/>
    </location>
</feature>
<feature type="transmembrane region" description="Helical" evidence="7">
    <location>
        <begin position="64"/>
        <end position="81"/>
    </location>
</feature>
<evidence type="ECO:0000259" key="8">
    <source>
        <dbReference type="Pfam" id="PF01757"/>
    </source>
</evidence>
<gene>
    <name evidence="9" type="ORF">DXA68_06350</name>
</gene>
<sequence>MNDNELRSQSLNLLRFPLAVVVLVVHVFSTNDLLLQGETFKVDSHPLFLWVNNFIDGFLRDQSVPVYFFISGFVFFLGIKLTKETFVRKLKNRTKTLLIPYIIWNLAAVLMIGIRFVPWFRDYFSYLDLKFNFSLPALLSCFWKYHGELCQAPVGTEAYAGELASVAPINAPLWFLRDLMIVVLCTPLLYWLLKRAGYYLVILLGILWFGSVSFDFKHSDMLLTAFFFFSWGACLSIGKKDMLRIFGRYFIVSMILYPLLAVLYVVSVYHFPEMFSIIKRLNVMVGLIFAYNLATWLLRCRICKVNAFLASSAFFIYVSHTLICHKILKLFVIKLNPESDLALLGVYALTVLLTLALLLSTFYLLKRYAPGFLKILTGRKEPPVATV</sequence>
<feature type="transmembrane region" description="Helical" evidence="7">
    <location>
        <begin position="198"/>
        <end position="216"/>
    </location>
</feature>
<feature type="transmembrane region" description="Helical" evidence="7">
    <location>
        <begin position="222"/>
        <end position="238"/>
    </location>
</feature>
<evidence type="ECO:0000256" key="6">
    <source>
        <dbReference type="ARBA" id="ARBA00023136"/>
    </source>
</evidence>
<accession>A0A413H8E7</accession>
<feature type="transmembrane region" description="Helical" evidence="7">
    <location>
        <begin position="12"/>
        <end position="29"/>
    </location>
</feature>
<evidence type="ECO:0000256" key="4">
    <source>
        <dbReference type="ARBA" id="ARBA00022692"/>
    </source>
</evidence>
<name>A0A413H8E7_9BACE</name>
<dbReference type="GO" id="GO:0016413">
    <property type="term" value="F:O-acetyltransferase activity"/>
    <property type="evidence" value="ECO:0007669"/>
    <property type="project" value="TreeGrafter"/>
</dbReference>
<keyword evidence="3" id="KW-1003">Cell membrane</keyword>
<dbReference type="Proteomes" id="UP000286075">
    <property type="component" value="Unassembled WGS sequence"/>
</dbReference>
<comment type="subcellular location">
    <subcellularLocation>
        <location evidence="1">Cell membrane</location>
        <topology evidence="1">Multi-pass membrane protein</topology>
    </subcellularLocation>
</comment>
<feature type="transmembrane region" description="Helical" evidence="7">
    <location>
        <begin position="174"/>
        <end position="193"/>
    </location>
</feature>
<evidence type="ECO:0000256" key="1">
    <source>
        <dbReference type="ARBA" id="ARBA00004651"/>
    </source>
</evidence>
<evidence type="ECO:0000313" key="10">
    <source>
        <dbReference type="Proteomes" id="UP000286075"/>
    </source>
</evidence>
<dbReference type="InterPro" id="IPR002656">
    <property type="entry name" value="Acyl_transf_3_dom"/>
</dbReference>
<evidence type="ECO:0000313" key="9">
    <source>
        <dbReference type="EMBL" id="RGX79805.1"/>
    </source>
</evidence>
<dbReference type="GO" id="GO:0005886">
    <property type="term" value="C:plasma membrane"/>
    <property type="evidence" value="ECO:0007669"/>
    <property type="project" value="UniProtKB-SubCell"/>
</dbReference>
<feature type="transmembrane region" description="Helical" evidence="7">
    <location>
        <begin position="102"/>
        <end position="120"/>
    </location>
</feature>
<dbReference type="PANTHER" id="PTHR40074:SF2">
    <property type="entry name" value="O-ACETYLTRANSFERASE WECH"/>
    <property type="match status" value="1"/>
</dbReference>
<keyword evidence="5 7" id="KW-1133">Transmembrane helix</keyword>
<feature type="transmembrane region" description="Helical" evidence="7">
    <location>
        <begin position="277"/>
        <end position="298"/>
    </location>
</feature>
<comment type="similarity">
    <text evidence="2">Belongs to the acyltransferase 3 family.</text>
</comment>
<dbReference type="Pfam" id="PF01757">
    <property type="entry name" value="Acyl_transf_3"/>
    <property type="match status" value="1"/>
</dbReference>
<dbReference type="AlphaFoldDB" id="A0A413H8E7"/>
<evidence type="ECO:0000256" key="5">
    <source>
        <dbReference type="ARBA" id="ARBA00022989"/>
    </source>
</evidence>
<keyword evidence="6 7" id="KW-0472">Membrane</keyword>
<feature type="transmembrane region" description="Helical" evidence="7">
    <location>
        <begin position="250"/>
        <end position="271"/>
    </location>
</feature>
<dbReference type="EMBL" id="QSCF01000007">
    <property type="protein sequence ID" value="RGX79805.1"/>
    <property type="molecule type" value="Genomic_DNA"/>
</dbReference>
<keyword evidence="4 7" id="KW-0812">Transmembrane</keyword>
<reference evidence="9 10" key="1">
    <citation type="submission" date="2018-08" db="EMBL/GenBank/DDBJ databases">
        <title>A genome reference for cultivated species of the human gut microbiota.</title>
        <authorList>
            <person name="Zou Y."/>
            <person name="Xue W."/>
            <person name="Luo G."/>
        </authorList>
    </citation>
    <scope>NUCLEOTIDE SEQUENCE [LARGE SCALE GENOMIC DNA]</scope>
    <source>
        <strain evidence="9 10">OF03-9BH</strain>
    </source>
</reference>
<proteinExistence type="inferred from homology"/>
<evidence type="ECO:0000256" key="2">
    <source>
        <dbReference type="ARBA" id="ARBA00007400"/>
    </source>
</evidence>
<dbReference type="RefSeq" id="WP_117986932.1">
    <property type="nucleotide sequence ID" value="NZ_CABMFG010000007.1"/>
</dbReference>
<feature type="domain" description="Acyltransferase 3" evidence="8">
    <location>
        <begin position="10"/>
        <end position="357"/>
    </location>
</feature>
<dbReference type="PANTHER" id="PTHR40074">
    <property type="entry name" value="O-ACETYLTRANSFERASE WECH"/>
    <property type="match status" value="1"/>
</dbReference>
<organism evidence="9 10">
    <name type="scientific">Bacteroides stercorirosoris</name>
    <dbReference type="NCBI Taxonomy" id="871324"/>
    <lineage>
        <taxon>Bacteria</taxon>
        <taxon>Pseudomonadati</taxon>
        <taxon>Bacteroidota</taxon>
        <taxon>Bacteroidia</taxon>
        <taxon>Bacteroidales</taxon>
        <taxon>Bacteroidaceae</taxon>
        <taxon>Bacteroides</taxon>
    </lineage>
</organism>
<evidence type="ECO:0000256" key="3">
    <source>
        <dbReference type="ARBA" id="ARBA00022475"/>
    </source>
</evidence>
<dbReference type="GO" id="GO:0009246">
    <property type="term" value="P:enterobacterial common antigen biosynthetic process"/>
    <property type="evidence" value="ECO:0007669"/>
    <property type="project" value="TreeGrafter"/>
</dbReference>
<feature type="transmembrane region" description="Helical" evidence="7">
    <location>
        <begin position="305"/>
        <end position="323"/>
    </location>
</feature>
<dbReference type="OrthoDB" id="1072135at2"/>
<protein>
    <recommendedName>
        <fullName evidence="8">Acyltransferase 3 domain-containing protein</fullName>
    </recommendedName>
</protein>
<evidence type="ECO:0000256" key="7">
    <source>
        <dbReference type="SAM" id="Phobius"/>
    </source>
</evidence>